<gene>
    <name evidence="1" type="ordered locus">VIT_14s0030g01330</name>
</gene>
<dbReference type="PaxDb" id="29760-VIT_14s0030g01330.t01"/>
<name>D7TUR5_VITVI</name>
<evidence type="ECO:0000313" key="2">
    <source>
        <dbReference type="Proteomes" id="UP000009183"/>
    </source>
</evidence>
<reference evidence="2" key="1">
    <citation type="journal article" date="2007" name="Nature">
        <title>The grapevine genome sequence suggests ancestral hexaploidization in major angiosperm phyla.</title>
        <authorList>
            <consortium name="The French-Italian Public Consortium for Grapevine Genome Characterization."/>
            <person name="Jaillon O."/>
            <person name="Aury J.-M."/>
            <person name="Noel B."/>
            <person name="Policriti A."/>
            <person name="Clepet C."/>
            <person name="Casagrande A."/>
            <person name="Choisne N."/>
            <person name="Aubourg S."/>
            <person name="Vitulo N."/>
            <person name="Jubin C."/>
            <person name="Vezzi A."/>
            <person name="Legeai F."/>
            <person name="Hugueney P."/>
            <person name="Dasilva C."/>
            <person name="Horner D."/>
            <person name="Mica E."/>
            <person name="Jublot D."/>
            <person name="Poulain J."/>
            <person name="Bruyere C."/>
            <person name="Billault A."/>
            <person name="Segurens B."/>
            <person name="Gouyvenoux M."/>
            <person name="Ugarte E."/>
            <person name="Cattonaro F."/>
            <person name="Anthouard V."/>
            <person name="Vico V."/>
            <person name="Del Fabbro C."/>
            <person name="Alaux M."/>
            <person name="Di Gaspero G."/>
            <person name="Dumas V."/>
            <person name="Felice N."/>
            <person name="Paillard S."/>
            <person name="Juman I."/>
            <person name="Moroldo M."/>
            <person name="Scalabrin S."/>
            <person name="Canaguier A."/>
            <person name="Le Clainche I."/>
            <person name="Malacrida G."/>
            <person name="Durand E."/>
            <person name="Pesole G."/>
            <person name="Laucou V."/>
            <person name="Chatelet P."/>
            <person name="Merdinoglu D."/>
            <person name="Delledonne M."/>
            <person name="Pezzotti M."/>
            <person name="Lecharny A."/>
            <person name="Scarpelli C."/>
            <person name="Artiguenave F."/>
            <person name="Pe M.E."/>
            <person name="Valle G."/>
            <person name="Morgante M."/>
            <person name="Caboche M."/>
            <person name="Adam-Blondon A.-F."/>
            <person name="Weissenbach J."/>
            <person name="Quetier F."/>
            <person name="Wincker P."/>
        </authorList>
    </citation>
    <scope>NUCLEOTIDE SEQUENCE [LARGE SCALE GENOMIC DNA]</scope>
    <source>
        <strain evidence="2">cv. Pinot noir / PN40024</strain>
    </source>
</reference>
<protein>
    <submittedName>
        <fullName evidence="1">Uncharacterized protein</fullName>
    </submittedName>
</protein>
<organism evidence="1 2">
    <name type="scientific">Vitis vinifera</name>
    <name type="common">Grape</name>
    <dbReference type="NCBI Taxonomy" id="29760"/>
    <lineage>
        <taxon>Eukaryota</taxon>
        <taxon>Viridiplantae</taxon>
        <taxon>Streptophyta</taxon>
        <taxon>Embryophyta</taxon>
        <taxon>Tracheophyta</taxon>
        <taxon>Spermatophyta</taxon>
        <taxon>Magnoliopsida</taxon>
        <taxon>eudicotyledons</taxon>
        <taxon>Gunneridae</taxon>
        <taxon>Pentapetalae</taxon>
        <taxon>rosids</taxon>
        <taxon>Vitales</taxon>
        <taxon>Vitaceae</taxon>
        <taxon>Viteae</taxon>
        <taxon>Vitis</taxon>
    </lineage>
</organism>
<sequence length="82" mass="9078">MVCHVIDLGWAHRPAFTRMPPERTPGLLDAITAGSQIKEPIQIFHDAKASFHDSMTGLQTSFFLSCNCTLPSSQVQEVHLTL</sequence>
<dbReference type="HOGENOM" id="CLU_2563065_0_0_1"/>
<accession>D7TUR5</accession>
<evidence type="ECO:0000313" key="1">
    <source>
        <dbReference type="EMBL" id="CBI34240.3"/>
    </source>
</evidence>
<keyword evidence="2" id="KW-1185">Reference proteome</keyword>
<dbReference type="AlphaFoldDB" id="D7TUR5"/>
<proteinExistence type="predicted"/>
<dbReference type="InParanoid" id="D7TUR5"/>
<dbReference type="EMBL" id="FN596249">
    <property type="protein sequence ID" value="CBI34240.3"/>
    <property type="molecule type" value="Genomic_DNA"/>
</dbReference>
<dbReference type="Proteomes" id="UP000009183">
    <property type="component" value="Chromosome 14"/>
</dbReference>